<comment type="caution">
    <text evidence="1">The sequence shown here is derived from an EMBL/GenBank/DDBJ whole genome shotgun (WGS) entry which is preliminary data.</text>
</comment>
<proteinExistence type="predicted"/>
<sequence>MQHTPRLNRPSLLSMQHNYESQDGDGEPNGGIAQQAEFEGQQLQSLPVMRRVHSYSGAGAGVIGGRAITAERGSWDEGGRGNGFAFAPPVTVDGMDRQTVSALERSFRAGGVSTETTLPPRSISMHATPSFGSRPAESSGSASATGLLVGPNIPLALRRASSDQNPGAVDSGREEEAGHGKRKDRGFTGAAVQTGFSTGWTTPAVSTGKQPSTPPKGSATISSAAISTMSFNPGSPSNNPQGGSVVMSTTPVRSSAGLGLRARANSGTRLRSASGVFTQNQTRHPPLPPSLRATLAADKDLPSSEIRSEALLQRVIFSNPDSLPMTPKPSRRHQQQQQQQQYGQFGAAMGGTGTPGGALFGGNMNMFSGNGYAGRTAARPPRFLDSAASTIDSDDEDEMEDSSDEEAQFAVDDIMDVGGASIGNGTGPTSRSGSGSGSASGSLSLGLAGARASSNAGTEGGMEVDVPMASGSGAGQGKLSNRTSMTSLRGFAGIDTEDSGGSSQHKNMTTWRESPSSTSNRAQKRKAGHDDSRYEPYGKRHRGDGPLSPLQWTSALPGTSVPPIPISPSNQYTAHHPHFPPSLVAGGPSGSASSAGTGTGSEGAVMQMDVGSGLALNKYGYPSVAVATARSRAGSPVANTYAAMRTAVSPVASSPLSTMSGMGIGGASGAHPPAAYRPPSSSSAAGAGGTTIGMNGMGGLGMLLLSKRHATNPGGTGMGLVSMGDDSGEMEVAEGIHGMDVTEHGAESQTRDDEDDKMMFD</sequence>
<reference evidence="1" key="1">
    <citation type="submission" date="2023-04" db="EMBL/GenBank/DDBJ databases">
        <title>Draft Genome sequencing of Naganishia species isolated from polar environments using Oxford Nanopore Technology.</title>
        <authorList>
            <person name="Leo P."/>
            <person name="Venkateswaran K."/>
        </authorList>
    </citation>
    <scope>NUCLEOTIDE SEQUENCE</scope>
    <source>
        <strain evidence="1">MNA-CCFEE 5423</strain>
    </source>
</reference>
<evidence type="ECO:0000313" key="1">
    <source>
        <dbReference type="EMBL" id="KAJ9103749.1"/>
    </source>
</evidence>
<name>A0ACC2VWC3_9TREE</name>
<dbReference type="Proteomes" id="UP001227268">
    <property type="component" value="Unassembled WGS sequence"/>
</dbReference>
<dbReference type="EMBL" id="JASBWT010000006">
    <property type="protein sequence ID" value="KAJ9103749.1"/>
    <property type="molecule type" value="Genomic_DNA"/>
</dbReference>
<organism evidence="1 2">
    <name type="scientific">Naganishia friedmannii</name>
    <dbReference type="NCBI Taxonomy" id="89922"/>
    <lineage>
        <taxon>Eukaryota</taxon>
        <taxon>Fungi</taxon>
        <taxon>Dikarya</taxon>
        <taxon>Basidiomycota</taxon>
        <taxon>Agaricomycotina</taxon>
        <taxon>Tremellomycetes</taxon>
        <taxon>Filobasidiales</taxon>
        <taxon>Filobasidiaceae</taxon>
        <taxon>Naganishia</taxon>
    </lineage>
</organism>
<keyword evidence="2" id="KW-1185">Reference proteome</keyword>
<protein>
    <submittedName>
        <fullName evidence="1">Uncharacterized protein</fullName>
    </submittedName>
</protein>
<accession>A0ACC2VWC3</accession>
<evidence type="ECO:0000313" key="2">
    <source>
        <dbReference type="Proteomes" id="UP001227268"/>
    </source>
</evidence>
<gene>
    <name evidence="1" type="ORF">QFC21_002209</name>
</gene>